<sequence length="315" mass="35167">MLTRSIANDAAVTPYDGQATGSTYQYLFTLFTVAASSHLTSFSVGVGLALLVTFTALNEKLSWNYWLSLKQLMDLDQDVVIESTGEASDDQLNQDELLVIHQNLRFGTKGKKGDFLKKLKEYSLKLEDWKLQRPEAIKCSHNTRSLKAKQDLLDWAEETCRLYLARPMTPDPSDTEEEPQRVTNEDIVRCLNEMRLENQQLWKEVKAMANMQQLASTVCTDTIYCYLSPPASEPPSDEASMFYFTSMPLHHPAPSLPPSSQLSVTSFLQNAPLALAPPPPTMSSNTDSITPTDSHGGSNDLKSIKLVDETVLVFH</sequence>
<proteinExistence type="predicted"/>
<dbReference type="AlphaFoldDB" id="A0A0W0FMX4"/>
<feature type="region of interest" description="Disordered" evidence="1">
    <location>
        <begin position="273"/>
        <end position="301"/>
    </location>
</feature>
<gene>
    <name evidence="2" type="ORF">WG66_9771</name>
</gene>
<name>A0A0W0FMX4_MONRR</name>
<feature type="compositionally biased region" description="Polar residues" evidence="1">
    <location>
        <begin position="282"/>
        <end position="301"/>
    </location>
</feature>
<dbReference type="Proteomes" id="UP000054988">
    <property type="component" value="Unassembled WGS sequence"/>
</dbReference>
<evidence type="ECO:0000313" key="3">
    <source>
        <dbReference type="Proteomes" id="UP000054988"/>
    </source>
</evidence>
<accession>A0A0W0FMX4</accession>
<dbReference type="EMBL" id="LATX01001834">
    <property type="protein sequence ID" value="KTB37649.1"/>
    <property type="molecule type" value="Genomic_DNA"/>
</dbReference>
<comment type="caution">
    <text evidence="2">The sequence shown here is derived from an EMBL/GenBank/DDBJ whole genome shotgun (WGS) entry which is preliminary data.</text>
</comment>
<reference evidence="2 3" key="1">
    <citation type="submission" date="2015-12" db="EMBL/GenBank/DDBJ databases">
        <title>Draft genome sequence of Moniliophthora roreri, the causal agent of frosty pod rot of cacao.</title>
        <authorList>
            <person name="Aime M.C."/>
            <person name="Diaz-Valderrama J.R."/>
            <person name="Kijpornyongpan T."/>
            <person name="Phillips-Mora W."/>
        </authorList>
    </citation>
    <scope>NUCLEOTIDE SEQUENCE [LARGE SCALE GENOMIC DNA]</scope>
    <source>
        <strain evidence="2 3">MCA 2952</strain>
    </source>
</reference>
<organism evidence="2 3">
    <name type="scientific">Moniliophthora roreri</name>
    <name type="common">Frosty pod rot fungus</name>
    <name type="synonym">Monilia roreri</name>
    <dbReference type="NCBI Taxonomy" id="221103"/>
    <lineage>
        <taxon>Eukaryota</taxon>
        <taxon>Fungi</taxon>
        <taxon>Dikarya</taxon>
        <taxon>Basidiomycota</taxon>
        <taxon>Agaricomycotina</taxon>
        <taxon>Agaricomycetes</taxon>
        <taxon>Agaricomycetidae</taxon>
        <taxon>Agaricales</taxon>
        <taxon>Marasmiineae</taxon>
        <taxon>Marasmiaceae</taxon>
        <taxon>Moniliophthora</taxon>
    </lineage>
</organism>
<evidence type="ECO:0000256" key="1">
    <source>
        <dbReference type="SAM" id="MobiDB-lite"/>
    </source>
</evidence>
<evidence type="ECO:0000313" key="2">
    <source>
        <dbReference type="EMBL" id="KTB37649.1"/>
    </source>
</evidence>
<protein>
    <submittedName>
        <fullName evidence="2">Uncharacterized protein</fullName>
    </submittedName>
</protein>